<gene>
    <name evidence="2" type="ORF">PPACK8108_LOCUS5697</name>
</gene>
<keyword evidence="3" id="KW-1185">Reference proteome</keyword>
<dbReference type="PANTHER" id="PTHR42695:SF5">
    <property type="entry name" value="GLUTAMINE AMIDOTRANSFERASE YLR126C-RELATED"/>
    <property type="match status" value="1"/>
</dbReference>
<feature type="domain" description="Glutamine amidotransferase" evidence="1">
    <location>
        <begin position="94"/>
        <end position="218"/>
    </location>
</feature>
<dbReference type="EMBL" id="CALTRL010001098">
    <property type="protein sequence ID" value="CAH7670946.1"/>
    <property type="molecule type" value="Genomic_DNA"/>
</dbReference>
<dbReference type="GO" id="GO:0005634">
    <property type="term" value="C:nucleus"/>
    <property type="evidence" value="ECO:0007669"/>
    <property type="project" value="TreeGrafter"/>
</dbReference>
<dbReference type="Pfam" id="PF00117">
    <property type="entry name" value="GATase"/>
    <property type="match status" value="1"/>
</dbReference>
<dbReference type="SUPFAM" id="SSF52317">
    <property type="entry name" value="Class I glutamine amidotransferase-like"/>
    <property type="match status" value="1"/>
</dbReference>
<dbReference type="InterPro" id="IPR029062">
    <property type="entry name" value="Class_I_gatase-like"/>
</dbReference>
<organism evidence="2 3">
    <name type="scientific">Phakopsora pachyrhizi</name>
    <name type="common">Asian soybean rust disease fungus</name>
    <dbReference type="NCBI Taxonomy" id="170000"/>
    <lineage>
        <taxon>Eukaryota</taxon>
        <taxon>Fungi</taxon>
        <taxon>Dikarya</taxon>
        <taxon>Basidiomycota</taxon>
        <taxon>Pucciniomycotina</taxon>
        <taxon>Pucciniomycetes</taxon>
        <taxon>Pucciniales</taxon>
        <taxon>Phakopsoraceae</taxon>
        <taxon>Phakopsora</taxon>
    </lineage>
</organism>
<dbReference type="InterPro" id="IPR017926">
    <property type="entry name" value="GATASE"/>
</dbReference>
<dbReference type="Proteomes" id="UP001153365">
    <property type="component" value="Unassembled WGS sequence"/>
</dbReference>
<protein>
    <submittedName>
        <fullName evidence="2">Class I glutamine amidotransferase-like protein</fullName>
    </submittedName>
</protein>
<dbReference type="CDD" id="cd01741">
    <property type="entry name" value="GATase1_1"/>
    <property type="match status" value="1"/>
</dbReference>
<dbReference type="Gene3D" id="3.40.50.880">
    <property type="match status" value="1"/>
</dbReference>
<comment type="caution">
    <text evidence="2">The sequence shown here is derived from an EMBL/GenBank/DDBJ whole genome shotgun (WGS) entry which is preliminary data.</text>
</comment>
<reference evidence="2" key="1">
    <citation type="submission" date="2022-06" db="EMBL/GenBank/DDBJ databases">
        <authorList>
            <consortium name="SYNGENTA / RWTH Aachen University"/>
        </authorList>
    </citation>
    <scope>NUCLEOTIDE SEQUENCE</scope>
</reference>
<proteinExistence type="predicted"/>
<accession>A0AAV0ATG8</accession>
<dbReference type="InterPro" id="IPR044992">
    <property type="entry name" value="ChyE-like"/>
</dbReference>
<dbReference type="PANTHER" id="PTHR42695">
    <property type="entry name" value="GLUTAMINE AMIDOTRANSFERASE YLR126C-RELATED"/>
    <property type="match status" value="1"/>
</dbReference>
<sequence>MKVSTISVDDILDSTEYLDSQVKGEKIPIVILLVPGILAPPVSVYHRSYHHVFANLFQNVLRSNNKHSTKTRIRLISFKVIDEPDEEGEVMVEYPDERLLRSASGLFISGGPCSAYDSVPWLNRLIEFCKHLRENHQDLRLFGICLGHQILARVLGSEVVPNETGGWEIGIRKMDLNVNNRFCKKFLDLRGDGSLYIHQLHKDHVPDLPDSCVSIGSSTVTPIHGFIRFRSELSSLTSISNNNISEGDKSDERTLDDVSILTVQGHPEFTNDLSLKTIDVRQSKGIFTDRLANDARSTLENGIDDGVWFTSQLFKIMKIF</sequence>
<evidence type="ECO:0000259" key="1">
    <source>
        <dbReference type="Pfam" id="PF00117"/>
    </source>
</evidence>
<dbReference type="AlphaFoldDB" id="A0AAV0ATG8"/>
<dbReference type="PROSITE" id="PS51273">
    <property type="entry name" value="GATASE_TYPE_1"/>
    <property type="match status" value="1"/>
</dbReference>
<evidence type="ECO:0000313" key="3">
    <source>
        <dbReference type="Proteomes" id="UP001153365"/>
    </source>
</evidence>
<evidence type="ECO:0000313" key="2">
    <source>
        <dbReference type="EMBL" id="CAH7670946.1"/>
    </source>
</evidence>
<dbReference type="GO" id="GO:0005829">
    <property type="term" value="C:cytosol"/>
    <property type="evidence" value="ECO:0007669"/>
    <property type="project" value="TreeGrafter"/>
</dbReference>
<keyword evidence="2" id="KW-0315">Glutamine amidotransferase</keyword>
<name>A0AAV0ATG8_PHAPC</name>